<evidence type="ECO:0000313" key="3">
    <source>
        <dbReference type="EMBL" id="APZ90799.1"/>
    </source>
</evidence>
<organism evidence="3 4">
    <name type="scientific">Fuerstiella marisgermanici</name>
    <dbReference type="NCBI Taxonomy" id="1891926"/>
    <lineage>
        <taxon>Bacteria</taxon>
        <taxon>Pseudomonadati</taxon>
        <taxon>Planctomycetota</taxon>
        <taxon>Planctomycetia</taxon>
        <taxon>Planctomycetales</taxon>
        <taxon>Planctomycetaceae</taxon>
        <taxon>Fuerstiella</taxon>
    </lineage>
</organism>
<dbReference type="Proteomes" id="UP000187735">
    <property type="component" value="Chromosome"/>
</dbReference>
<dbReference type="KEGG" id="fmr:Fuma_00383"/>
<dbReference type="Gene3D" id="2.60.120.560">
    <property type="entry name" value="Exo-inulinase, domain 1"/>
    <property type="match status" value="2"/>
</dbReference>
<evidence type="ECO:0000259" key="2">
    <source>
        <dbReference type="Pfam" id="PF06439"/>
    </source>
</evidence>
<feature type="domain" description="3-keto-alpha-glucoside-1,2-lyase/3-keto-2-hydroxy-glucal hydratase" evidence="2">
    <location>
        <begin position="47"/>
        <end position="240"/>
    </location>
</feature>
<accession>A0A1P8W9S7</accession>
<evidence type="ECO:0000256" key="1">
    <source>
        <dbReference type="SAM" id="SignalP"/>
    </source>
</evidence>
<reference evidence="3 4" key="1">
    <citation type="journal article" date="2016" name="Front. Microbiol.">
        <title>Fuerstia marisgermanicae gen. nov., sp. nov., an Unusual Member of the Phylum Planctomycetes from the German Wadden Sea.</title>
        <authorList>
            <person name="Kohn T."/>
            <person name="Heuer A."/>
            <person name="Jogler M."/>
            <person name="Vollmers J."/>
            <person name="Boedeker C."/>
            <person name="Bunk B."/>
            <person name="Rast P."/>
            <person name="Borchert D."/>
            <person name="Glockner I."/>
            <person name="Freese H.M."/>
            <person name="Klenk H.P."/>
            <person name="Overmann J."/>
            <person name="Kaster A.K."/>
            <person name="Rohde M."/>
            <person name="Wiegand S."/>
            <person name="Jogler C."/>
        </authorList>
    </citation>
    <scope>NUCLEOTIDE SEQUENCE [LARGE SCALE GENOMIC DNA]</scope>
    <source>
        <strain evidence="3 4">NH11</strain>
    </source>
</reference>
<dbReference type="GO" id="GO:0016787">
    <property type="term" value="F:hydrolase activity"/>
    <property type="evidence" value="ECO:0007669"/>
    <property type="project" value="InterPro"/>
</dbReference>
<feature type="chain" id="PRO_5012185077" description="3-keto-alpha-glucoside-1,2-lyase/3-keto-2-hydroxy-glucal hydratase domain-containing protein" evidence="1">
    <location>
        <begin position="23"/>
        <end position="482"/>
    </location>
</feature>
<dbReference type="InterPro" id="IPR010496">
    <property type="entry name" value="AL/BT2_dom"/>
</dbReference>
<dbReference type="Pfam" id="PF06439">
    <property type="entry name" value="3keto-disac_hyd"/>
    <property type="match status" value="2"/>
</dbReference>
<name>A0A1P8W9S7_9PLAN</name>
<keyword evidence="1" id="KW-0732">Signal</keyword>
<proteinExistence type="predicted"/>
<feature type="signal peptide" evidence="1">
    <location>
        <begin position="1"/>
        <end position="22"/>
    </location>
</feature>
<keyword evidence="4" id="KW-1185">Reference proteome</keyword>
<feature type="domain" description="3-keto-alpha-glucoside-1,2-lyase/3-keto-2-hydroxy-glucal hydratase" evidence="2">
    <location>
        <begin position="261"/>
        <end position="478"/>
    </location>
</feature>
<sequence precursor="true">MKMFTRLTALLALVATASPFSAAQNAKPDANVDAGARALQILESAAWADIFNGKDLAGWTGDTQNYLVEDGVLVCKKGGHNLVSEKQYGDFAFQFEFKLEESGNNGVGIRVSEGGHAATDGMEIQILDHHGSRYGGEAIMENGKKRKLSWLKPWQYHGSIYGVYPSRIGYLKPVGEWNSETIVAIDDHILVILNGAVIMDVCLDDVTPVDGNPHPGMHNKSGHLMLAGHNDRVEFRNLKLADYSPAPSTPKTDKHNTPPEGFSALFNGKDLTGWKGLAHRNANERRALKGDDLKAAQATADESMNQHWSVSDGVLTYDGKGQSLCTANDYGDFEFYCEWKIPPGADSGIYLRGTPQVQIWDPWRTQSKEEHTVPDSSEEWVERYRHGQQLGSGGLWNNRRWRNSPLVLADKKAGEWNNFLIRMVGDKVTIWLNDKLVVDRVRLENFWDKARLMPLPRADQIELQHHGSELFFRNLYIRELPY</sequence>
<dbReference type="AlphaFoldDB" id="A0A1P8W9S7"/>
<dbReference type="EMBL" id="CP017641">
    <property type="protein sequence ID" value="APZ90799.1"/>
    <property type="molecule type" value="Genomic_DNA"/>
</dbReference>
<dbReference type="RefSeq" id="WP_077022645.1">
    <property type="nucleotide sequence ID" value="NZ_CP017641.1"/>
</dbReference>
<protein>
    <recommendedName>
        <fullName evidence="2">3-keto-alpha-glucoside-1,2-lyase/3-keto-2-hydroxy-glucal hydratase domain-containing protein</fullName>
    </recommendedName>
</protein>
<gene>
    <name evidence="3" type="ORF">Fuma_00383</name>
</gene>
<dbReference type="STRING" id="1891926.Fuma_00383"/>
<dbReference type="OrthoDB" id="257393at2"/>
<evidence type="ECO:0000313" key="4">
    <source>
        <dbReference type="Proteomes" id="UP000187735"/>
    </source>
</evidence>